<comment type="caution">
    <text evidence="1">The sequence shown here is derived from an EMBL/GenBank/DDBJ whole genome shotgun (WGS) entry which is preliminary data.</text>
</comment>
<organism evidence="1 2">
    <name type="scientific">Ensete ventricosum</name>
    <name type="common">Abyssinian banana</name>
    <name type="synonym">Musa ensete</name>
    <dbReference type="NCBI Taxonomy" id="4639"/>
    <lineage>
        <taxon>Eukaryota</taxon>
        <taxon>Viridiplantae</taxon>
        <taxon>Streptophyta</taxon>
        <taxon>Embryophyta</taxon>
        <taxon>Tracheophyta</taxon>
        <taxon>Spermatophyta</taxon>
        <taxon>Magnoliopsida</taxon>
        <taxon>Liliopsida</taxon>
        <taxon>Zingiberales</taxon>
        <taxon>Musaceae</taxon>
        <taxon>Ensete</taxon>
    </lineage>
</organism>
<evidence type="ECO:0000313" key="2">
    <source>
        <dbReference type="Proteomes" id="UP001222027"/>
    </source>
</evidence>
<sequence length="111" mass="13361">MWDRSATKSQIRSHQSLLVRVVTVRLRDKRLRLTAAVPLLNRHKEKKRWRYKGYTVAYKMVAEGAPSFCLGSSWEAEKKFPWRRWVVGSRCPCFTLHPYRQLKLEREKEER</sequence>
<dbReference type="AlphaFoldDB" id="A0AAV8QPH8"/>
<evidence type="ECO:0000313" key="1">
    <source>
        <dbReference type="EMBL" id="KAJ8479178.1"/>
    </source>
</evidence>
<accession>A0AAV8QPH8</accession>
<dbReference type="EMBL" id="JAQQAF010000006">
    <property type="protein sequence ID" value="KAJ8479178.1"/>
    <property type="molecule type" value="Genomic_DNA"/>
</dbReference>
<dbReference type="Proteomes" id="UP001222027">
    <property type="component" value="Unassembled WGS sequence"/>
</dbReference>
<protein>
    <submittedName>
        <fullName evidence="1">Uncharacterized protein</fullName>
    </submittedName>
</protein>
<reference evidence="1 2" key="1">
    <citation type="submission" date="2022-12" db="EMBL/GenBank/DDBJ databases">
        <title>Chromosome-scale assembly of the Ensete ventricosum genome.</title>
        <authorList>
            <person name="Dussert Y."/>
            <person name="Stocks J."/>
            <person name="Wendawek A."/>
            <person name="Woldeyes F."/>
            <person name="Nichols R.A."/>
            <person name="Borrell J.S."/>
        </authorList>
    </citation>
    <scope>NUCLEOTIDE SEQUENCE [LARGE SCALE GENOMIC DNA]</scope>
    <source>
        <strain evidence="2">cv. Maze</strain>
        <tissue evidence="1">Seeds</tissue>
    </source>
</reference>
<proteinExistence type="predicted"/>
<gene>
    <name evidence="1" type="ORF">OPV22_022905</name>
</gene>
<name>A0AAV8QPH8_ENSVE</name>
<keyword evidence="2" id="KW-1185">Reference proteome</keyword>